<dbReference type="AlphaFoldDB" id="A0A5C4M0S5"/>
<feature type="binding site" evidence="7">
    <location>
        <begin position="18"/>
        <end position="20"/>
    </location>
    <ligand>
        <name>FMN</name>
        <dbReference type="ChEBI" id="CHEBI:58210"/>
    </ligand>
</feature>
<dbReference type="NCBIfam" id="TIGR00421">
    <property type="entry name" value="ubiX_pad"/>
    <property type="match status" value="1"/>
</dbReference>
<evidence type="ECO:0000256" key="1">
    <source>
        <dbReference type="ARBA" id="ARBA00022602"/>
    </source>
</evidence>
<comment type="caution">
    <text evidence="7">Lacks conserved residue(s) required for the propagation of feature annotation.</text>
</comment>
<reference evidence="9 10" key="1">
    <citation type="submission" date="2019-06" db="EMBL/GenBank/DDBJ databases">
        <title>Amycolatopsis alkalitolerans sp. nov., isolated from Gastrodia elata Blume.</title>
        <authorList>
            <person name="Narsing Rao M.P."/>
            <person name="Li W.J."/>
        </authorList>
    </citation>
    <scope>NUCLEOTIDE SEQUENCE [LARGE SCALE GENOMIC DNA]</scope>
    <source>
        <strain evidence="9 10">SYSUP0005</strain>
    </source>
</reference>
<comment type="similarity">
    <text evidence="6 7">Belongs to the UbiX/PAD1 family.</text>
</comment>
<evidence type="ECO:0000259" key="8">
    <source>
        <dbReference type="Pfam" id="PF02441"/>
    </source>
</evidence>
<dbReference type="OrthoDB" id="9781577at2"/>
<feature type="binding site" evidence="7">
    <location>
        <position position="161"/>
    </location>
    <ligand>
        <name>dimethylallyl phosphate</name>
        <dbReference type="ChEBI" id="CHEBI:88052"/>
    </ligand>
</feature>
<evidence type="ECO:0000256" key="6">
    <source>
        <dbReference type="ARBA" id="ARBA00060793"/>
    </source>
</evidence>
<name>A0A5C4M0S5_9PSEU</name>
<keyword evidence="10" id="KW-1185">Reference proteome</keyword>
<dbReference type="InterPro" id="IPR004507">
    <property type="entry name" value="UbiX-like"/>
</dbReference>
<dbReference type="Pfam" id="PF02441">
    <property type="entry name" value="Flavoprotein"/>
    <property type="match status" value="1"/>
</dbReference>
<evidence type="ECO:0000313" key="9">
    <source>
        <dbReference type="EMBL" id="TNC25341.1"/>
    </source>
</evidence>
<dbReference type="GO" id="GO:0106141">
    <property type="term" value="F:flavin prenyltransferase activity"/>
    <property type="evidence" value="ECO:0007669"/>
    <property type="project" value="UniProtKB-EC"/>
</dbReference>
<feature type="binding site" evidence="7">
    <location>
        <position position="177"/>
    </location>
    <ligand>
        <name>dimethylallyl phosphate</name>
        <dbReference type="ChEBI" id="CHEBI:88052"/>
    </ligand>
</feature>
<dbReference type="Proteomes" id="UP000305546">
    <property type="component" value="Unassembled WGS sequence"/>
</dbReference>
<feature type="binding site" evidence="7">
    <location>
        <position position="45"/>
    </location>
    <ligand>
        <name>FMN</name>
        <dbReference type="ChEBI" id="CHEBI:58210"/>
    </ligand>
</feature>
<protein>
    <recommendedName>
        <fullName evidence="7">Flavin prenyltransferase UbiX</fullName>
        <ecNumber evidence="7">2.5.1.129</ecNumber>
    </recommendedName>
</protein>
<dbReference type="SUPFAM" id="SSF52507">
    <property type="entry name" value="Homo-oligomeric flavin-containing Cys decarboxylases, HFCD"/>
    <property type="match status" value="1"/>
</dbReference>
<evidence type="ECO:0000256" key="3">
    <source>
        <dbReference type="ARBA" id="ARBA00022643"/>
    </source>
</evidence>
<keyword evidence="2 7" id="KW-0285">Flavoprotein</keyword>
<comment type="catalytic activity">
    <reaction evidence="5 7">
        <text>dimethylallyl phosphate + FMNH2 = prenylated FMNH2 + phosphate</text>
        <dbReference type="Rhea" id="RHEA:37743"/>
        <dbReference type="ChEBI" id="CHEBI:43474"/>
        <dbReference type="ChEBI" id="CHEBI:57618"/>
        <dbReference type="ChEBI" id="CHEBI:87467"/>
        <dbReference type="ChEBI" id="CHEBI:88052"/>
        <dbReference type="EC" id="2.5.1.129"/>
    </reaction>
</comment>
<dbReference type="InterPro" id="IPR003382">
    <property type="entry name" value="Flavoprotein"/>
</dbReference>
<feature type="domain" description="Flavoprotein" evidence="8">
    <location>
        <begin position="11"/>
        <end position="181"/>
    </location>
</feature>
<dbReference type="NCBIfam" id="NF004685">
    <property type="entry name" value="PRK06029.1"/>
    <property type="match status" value="1"/>
</dbReference>
<keyword evidence="1 7" id="KW-0637">Prenyltransferase</keyword>
<organism evidence="9 10">
    <name type="scientific">Amycolatopsis alkalitolerans</name>
    <dbReference type="NCBI Taxonomy" id="2547244"/>
    <lineage>
        <taxon>Bacteria</taxon>
        <taxon>Bacillati</taxon>
        <taxon>Actinomycetota</taxon>
        <taxon>Actinomycetes</taxon>
        <taxon>Pseudonocardiales</taxon>
        <taxon>Pseudonocardiaceae</taxon>
        <taxon>Amycolatopsis</taxon>
    </lineage>
</organism>
<dbReference type="PANTHER" id="PTHR43374">
    <property type="entry name" value="FLAVIN PRENYLTRANSFERASE"/>
    <property type="match status" value="1"/>
</dbReference>
<dbReference type="PANTHER" id="PTHR43374:SF1">
    <property type="entry name" value="FLAVIN PRENYLTRANSFERASE PAD1, MITOCHONDRIAL"/>
    <property type="match status" value="1"/>
</dbReference>
<evidence type="ECO:0000313" key="10">
    <source>
        <dbReference type="Proteomes" id="UP000305546"/>
    </source>
</evidence>
<feature type="binding site" evidence="7">
    <location>
        <begin position="96"/>
        <end position="99"/>
    </location>
    <ligand>
        <name>FMN</name>
        <dbReference type="ChEBI" id="CHEBI:58210"/>
    </ligand>
</feature>
<dbReference type="EMBL" id="VDFW01000011">
    <property type="protein sequence ID" value="TNC25341.1"/>
    <property type="molecule type" value="Genomic_DNA"/>
</dbReference>
<proteinExistence type="inferred from homology"/>
<evidence type="ECO:0000256" key="7">
    <source>
        <dbReference type="HAMAP-Rule" id="MF_01984"/>
    </source>
</evidence>
<dbReference type="Gene3D" id="3.40.50.1950">
    <property type="entry name" value="Flavin prenyltransferase-like"/>
    <property type="match status" value="1"/>
</dbReference>
<evidence type="ECO:0000256" key="2">
    <source>
        <dbReference type="ARBA" id="ARBA00022630"/>
    </source>
</evidence>
<dbReference type="InterPro" id="IPR036551">
    <property type="entry name" value="Flavin_trans-like"/>
</dbReference>
<dbReference type="FunFam" id="3.40.50.1950:FF:000001">
    <property type="entry name" value="Flavin prenyltransferase UbiX"/>
    <property type="match status" value="1"/>
</dbReference>
<comment type="function">
    <text evidence="7">Flavin prenyltransferase that catalyzes the synthesis of the prenylated FMN cofactor (prenyl-FMN) for 4-hydroxy-3-polyprenylbenzoic acid decarboxylase UbiD. The prenyltransferase is metal-independent and links a dimethylallyl moiety from dimethylallyl monophosphate (DMAP) to the flavin N5 and C6 atoms of FMN.</text>
</comment>
<dbReference type="RefSeq" id="WP_139097278.1">
    <property type="nucleotide sequence ID" value="NZ_VDFW01000011.1"/>
</dbReference>
<keyword evidence="4 7" id="KW-0808">Transferase</keyword>
<feature type="binding site" evidence="7">
    <location>
        <position position="131"/>
    </location>
    <ligand>
        <name>FMN</name>
        <dbReference type="ChEBI" id="CHEBI:58210"/>
    </ligand>
</feature>
<evidence type="ECO:0000256" key="5">
    <source>
        <dbReference type="ARBA" id="ARBA00050612"/>
    </source>
</evidence>
<dbReference type="GO" id="GO:0016831">
    <property type="term" value="F:carboxy-lyase activity"/>
    <property type="evidence" value="ECO:0007669"/>
    <property type="project" value="TreeGrafter"/>
</dbReference>
<gene>
    <name evidence="7" type="primary">ubiX</name>
    <name evidence="9" type="ORF">FG385_14660</name>
</gene>
<accession>A0A5C4M0S5</accession>
<sequence length="212" mass="22871">MTAPCPASPRRIIVAITGASGAVYGARLVEMLGDLPEVETHLVITAGARRTLAYETAIDPDSIASSAAVTYREDDLAAAISSGSFRTEGMIIAPCSIKTLSGIANCYDDNLVVRAADVVLKERRRLALLVRETPLHALHLRLMSEVTSAGAIVVPPVPAFYHHPKTVDDIVNQTVGRTLDLFGFDTGVVERWGGSKRAARRAQDFRRFREGS</sequence>
<comment type="caution">
    <text evidence="9">The sequence shown here is derived from an EMBL/GenBank/DDBJ whole genome shotgun (WGS) entry which is preliminary data.</text>
</comment>
<evidence type="ECO:0000256" key="4">
    <source>
        <dbReference type="ARBA" id="ARBA00022679"/>
    </source>
</evidence>
<dbReference type="EC" id="2.5.1.129" evidence="7"/>
<keyword evidence="3 7" id="KW-0288">FMN</keyword>
<dbReference type="HAMAP" id="MF_01984">
    <property type="entry name" value="ubiX_pad"/>
    <property type="match status" value="1"/>
</dbReference>